<comment type="caution">
    <text evidence="1">The sequence shown here is derived from an EMBL/GenBank/DDBJ whole genome shotgun (WGS) entry which is preliminary data.</text>
</comment>
<proteinExistence type="predicted"/>
<evidence type="ECO:0000313" key="2">
    <source>
        <dbReference type="Proteomes" id="UP000005950"/>
    </source>
</evidence>
<dbReference type="HOGENOM" id="CLU_3118623_0_0_9"/>
<dbReference type="RefSeq" id="WP_006059159.1">
    <property type="nucleotide sequence ID" value="NZ_GG657556.1"/>
</dbReference>
<dbReference type="OrthoDB" id="9868514at2"/>
<organism evidence="1 2">
    <name type="scientific">Holdemania filiformis DSM 12042</name>
    <dbReference type="NCBI Taxonomy" id="545696"/>
    <lineage>
        <taxon>Bacteria</taxon>
        <taxon>Bacillati</taxon>
        <taxon>Bacillota</taxon>
        <taxon>Erysipelotrichia</taxon>
        <taxon>Erysipelotrichales</taxon>
        <taxon>Erysipelotrichaceae</taxon>
        <taxon>Holdemania</taxon>
    </lineage>
</organism>
<dbReference type="AlphaFoldDB" id="B9Y824"/>
<name>B9Y824_9FIRM</name>
<gene>
    <name evidence="1" type="ORF">HOLDEFILI_01970</name>
</gene>
<sequence length="50" mass="5729">MKKPQMEVAKTLVEIGLSFDVIELMTQVTPVEYLAEVMDENESETNEKHC</sequence>
<evidence type="ECO:0000313" key="1">
    <source>
        <dbReference type="EMBL" id="EEF67909.1"/>
    </source>
</evidence>
<accession>B9Y824</accession>
<protein>
    <submittedName>
        <fullName evidence="1">Uncharacterized protein</fullName>
    </submittedName>
</protein>
<dbReference type="Proteomes" id="UP000005950">
    <property type="component" value="Unassembled WGS sequence"/>
</dbReference>
<dbReference type="STRING" id="545696.HOLDEFILI_01970"/>
<dbReference type="EMBL" id="ACCF01000108">
    <property type="protein sequence ID" value="EEF67909.1"/>
    <property type="molecule type" value="Genomic_DNA"/>
</dbReference>
<dbReference type="GeneID" id="83017220"/>
<reference evidence="1 2" key="1">
    <citation type="submission" date="2008-12" db="EMBL/GenBank/DDBJ databases">
        <authorList>
            <person name="Fulton L."/>
            <person name="Clifton S."/>
            <person name="Fulton B."/>
            <person name="Xu J."/>
            <person name="Minx P."/>
            <person name="Pepin K.H."/>
            <person name="Johnson M."/>
            <person name="Bhonagiri V."/>
            <person name="Nash W.E."/>
            <person name="Mardis E.R."/>
            <person name="Wilson R.K."/>
        </authorList>
    </citation>
    <scope>NUCLEOTIDE SEQUENCE [LARGE SCALE GENOMIC DNA]</scope>
    <source>
        <strain evidence="1 2">DSM 12042</strain>
    </source>
</reference>
<reference evidence="1 2" key="2">
    <citation type="submission" date="2009-02" db="EMBL/GenBank/DDBJ databases">
        <title>Draft genome sequence of Holdemania filiformis DSM 12042.</title>
        <authorList>
            <person name="Sudarsanam P."/>
            <person name="Ley R."/>
            <person name="Guruge J."/>
            <person name="Turnbaugh P.J."/>
            <person name="Mahowald M."/>
            <person name="Liep D."/>
            <person name="Gordon J."/>
        </authorList>
    </citation>
    <scope>NUCLEOTIDE SEQUENCE [LARGE SCALE GENOMIC DNA]</scope>
    <source>
        <strain evidence="1 2">DSM 12042</strain>
    </source>
</reference>